<name>A0ABS4SWC3_9PROT</name>
<sequence length="57" mass="6014">MLLEFGDILSTYPMTALDLGGLNVEAADYVDILAAIDDVQAPSRTSFITPNGITIVA</sequence>
<evidence type="ECO:0000313" key="2">
    <source>
        <dbReference type="Proteomes" id="UP000781958"/>
    </source>
</evidence>
<dbReference type="EMBL" id="JAGINP010000036">
    <property type="protein sequence ID" value="MBP2296849.1"/>
    <property type="molecule type" value="Genomic_DNA"/>
</dbReference>
<gene>
    <name evidence="1" type="ORF">J2851_006667</name>
</gene>
<keyword evidence="2" id="KW-1185">Reference proteome</keyword>
<accession>A0ABS4SWC3</accession>
<dbReference type="RefSeq" id="WP_209772512.1">
    <property type="nucleotide sequence ID" value="NZ_JAGINP010000036.1"/>
</dbReference>
<comment type="caution">
    <text evidence="1">The sequence shown here is derived from an EMBL/GenBank/DDBJ whole genome shotgun (WGS) entry which is preliminary data.</text>
</comment>
<dbReference type="Proteomes" id="UP000781958">
    <property type="component" value="Unassembled WGS sequence"/>
</dbReference>
<proteinExistence type="predicted"/>
<evidence type="ECO:0000313" key="1">
    <source>
        <dbReference type="EMBL" id="MBP2296849.1"/>
    </source>
</evidence>
<reference evidence="1 2" key="1">
    <citation type="submission" date="2021-03" db="EMBL/GenBank/DDBJ databases">
        <title>Genomic Encyclopedia of Type Strains, Phase III (KMG-III): the genomes of soil and plant-associated and newly described type strains.</title>
        <authorList>
            <person name="Whitman W."/>
        </authorList>
    </citation>
    <scope>NUCLEOTIDE SEQUENCE [LARGE SCALE GENOMIC DNA]</scope>
    <source>
        <strain evidence="1 2">IMMIB AFH-6</strain>
    </source>
</reference>
<organism evidence="1 2">
    <name type="scientific">Azospirillum rugosum</name>
    <dbReference type="NCBI Taxonomy" id="416170"/>
    <lineage>
        <taxon>Bacteria</taxon>
        <taxon>Pseudomonadati</taxon>
        <taxon>Pseudomonadota</taxon>
        <taxon>Alphaproteobacteria</taxon>
        <taxon>Rhodospirillales</taxon>
        <taxon>Azospirillaceae</taxon>
        <taxon>Azospirillum</taxon>
    </lineage>
</organism>
<protein>
    <submittedName>
        <fullName evidence="1">Uncharacterized protein</fullName>
    </submittedName>
</protein>